<dbReference type="Proteomes" id="UP001066276">
    <property type="component" value="Chromosome 10"/>
</dbReference>
<proteinExistence type="predicted"/>
<accession>A0AAV7M6P7</accession>
<sequence length="153" mass="17160">MWECEAQAGDMELSQGLHGRAMLEGVEIRNLCEDLGKKKNSELAGRTAALEDEVGDQRAAVEENKGQIKDLKAGEEGVMAKMESLENNQRRNNLRFLRVSEGLERDDLEGLVVQLIIREVHFEDLEVAIAKDIQKVQGVPAKMPPNRVKPRKI</sequence>
<reference evidence="1" key="1">
    <citation type="journal article" date="2022" name="bioRxiv">
        <title>Sequencing and chromosome-scale assembly of the giantPleurodeles waltlgenome.</title>
        <authorList>
            <person name="Brown T."/>
            <person name="Elewa A."/>
            <person name="Iarovenko S."/>
            <person name="Subramanian E."/>
            <person name="Araus A.J."/>
            <person name="Petzold A."/>
            <person name="Susuki M."/>
            <person name="Suzuki K.-i.T."/>
            <person name="Hayashi T."/>
            <person name="Toyoda A."/>
            <person name="Oliveira C."/>
            <person name="Osipova E."/>
            <person name="Leigh N.D."/>
            <person name="Simon A."/>
            <person name="Yun M.H."/>
        </authorList>
    </citation>
    <scope>NUCLEOTIDE SEQUENCE</scope>
    <source>
        <strain evidence="1">20211129_DDA</strain>
        <tissue evidence="1">Liver</tissue>
    </source>
</reference>
<organism evidence="1 2">
    <name type="scientific">Pleurodeles waltl</name>
    <name type="common">Iberian ribbed newt</name>
    <dbReference type="NCBI Taxonomy" id="8319"/>
    <lineage>
        <taxon>Eukaryota</taxon>
        <taxon>Metazoa</taxon>
        <taxon>Chordata</taxon>
        <taxon>Craniata</taxon>
        <taxon>Vertebrata</taxon>
        <taxon>Euteleostomi</taxon>
        <taxon>Amphibia</taxon>
        <taxon>Batrachia</taxon>
        <taxon>Caudata</taxon>
        <taxon>Salamandroidea</taxon>
        <taxon>Salamandridae</taxon>
        <taxon>Pleurodelinae</taxon>
        <taxon>Pleurodeles</taxon>
    </lineage>
</organism>
<dbReference type="Gene3D" id="3.30.70.1820">
    <property type="entry name" value="L1 transposable element, RRM domain"/>
    <property type="match status" value="1"/>
</dbReference>
<evidence type="ECO:0000313" key="2">
    <source>
        <dbReference type="Proteomes" id="UP001066276"/>
    </source>
</evidence>
<protein>
    <submittedName>
        <fullName evidence="1">Uncharacterized protein</fullName>
    </submittedName>
</protein>
<evidence type="ECO:0000313" key="1">
    <source>
        <dbReference type="EMBL" id="KAJ1098918.1"/>
    </source>
</evidence>
<gene>
    <name evidence="1" type="ORF">NDU88_004025</name>
</gene>
<keyword evidence="2" id="KW-1185">Reference proteome</keyword>
<dbReference type="EMBL" id="JANPWB010000014">
    <property type="protein sequence ID" value="KAJ1098918.1"/>
    <property type="molecule type" value="Genomic_DNA"/>
</dbReference>
<dbReference type="AlphaFoldDB" id="A0AAV7M6P7"/>
<name>A0AAV7M6P7_PLEWA</name>
<comment type="caution">
    <text evidence="1">The sequence shown here is derived from an EMBL/GenBank/DDBJ whole genome shotgun (WGS) entry which is preliminary data.</text>
</comment>